<keyword evidence="4" id="KW-1185">Reference proteome</keyword>
<dbReference type="Proteomes" id="UP000264840">
    <property type="component" value="Unplaced"/>
</dbReference>
<name>A0A3Q2WZB6_HAPBU</name>
<dbReference type="SMART" id="SM00848">
    <property type="entry name" value="Inhibitor_I29"/>
    <property type="match status" value="1"/>
</dbReference>
<evidence type="ECO:0000256" key="1">
    <source>
        <dbReference type="SAM" id="SignalP"/>
    </source>
</evidence>
<dbReference type="InterPro" id="IPR013201">
    <property type="entry name" value="Prot_inhib_I29"/>
</dbReference>
<evidence type="ECO:0000313" key="3">
    <source>
        <dbReference type="Ensembl" id="ENSHBUP00000032469.1"/>
    </source>
</evidence>
<protein>
    <submittedName>
        <fullName evidence="3">Cathepsin L2-like</fullName>
    </submittedName>
</protein>
<dbReference type="OMA" id="FADIVYW"/>
<evidence type="ECO:0000313" key="4">
    <source>
        <dbReference type="Proteomes" id="UP000264840"/>
    </source>
</evidence>
<accession>A0A3Q2WZB6</accession>
<dbReference type="STRING" id="8153.ENSHBUP00000032469"/>
<organism evidence="3 4">
    <name type="scientific">Haplochromis burtoni</name>
    <name type="common">Burton's mouthbrooder</name>
    <name type="synonym">Chromis burtoni</name>
    <dbReference type="NCBI Taxonomy" id="8153"/>
    <lineage>
        <taxon>Eukaryota</taxon>
        <taxon>Metazoa</taxon>
        <taxon>Chordata</taxon>
        <taxon>Craniata</taxon>
        <taxon>Vertebrata</taxon>
        <taxon>Euteleostomi</taxon>
        <taxon>Actinopterygii</taxon>
        <taxon>Neopterygii</taxon>
        <taxon>Teleostei</taxon>
        <taxon>Neoteleostei</taxon>
        <taxon>Acanthomorphata</taxon>
        <taxon>Ovalentaria</taxon>
        <taxon>Cichlomorphae</taxon>
        <taxon>Cichliformes</taxon>
        <taxon>Cichlidae</taxon>
        <taxon>African cichlids</taxon>
        <taxon>Pseudocrenilabrinae</taxon>
        <taxon>Haplochromini</taxon>
        <taxon>Haplochromis</taxon>
    </lineage>
</organism>
<dbReference type="SUPFAM" id="SSF54001">
    <property type="entry name" value="Cysteine proteinases"/>
    <property type="match status" value="1"/>
</dbReference>
<feature type="signal peptide" evidence="1">
    <location>
        <begin position="1"/>
        <end position="16"/>
    </location>
</feature>
<dbReference type="Ensembl" id="ENSHBUT00000025412.1">
    <property type="protein sequence ID" value="ENSHBUP00000032469.1"/>
    <property type="gene ID" value="ENSHBUG00000018777.1"/>
</dbReference>
<keyword evidence="1" id="KW-0732">Signal</keyword>
<dbReference type="Gene3D" id="1.10.287.2250">
    <property type="match status" value="1"/>
</dbReference>
<proteinExistence type="predicted"/>
<dbReference type="InterPro" id="IPR038765">
    <property type="entry name" value="Papain-like_cys_pep_sf"/>
</dbReference>
<reference evidence="3" key="2">
    <citation type="submission" date="2025-09" db="UniProtKB">
        <authorList>
            <consortium name="Ensembl"/>
        </authorList>
    </citation>
    <scope>IDENTIFICATION</scope>
</reference>
<evidence type="ECO:0000259" key="2">
    <source>
        <dbReference type="SMART" id="SM00848"/>
    </source>
</evidence>
<dbReference type="Pfam" id="PF08246">
    <property type="entry name" value="Inhibitor_I29"/>
    <property type="match status" value="1"/>
</dbReference>
<feature type="domain" description="Cathepsin propeptide inhibitor" evidence="2">
    <location>
        <begin position="26"/>
        <end position="78"/>
    </location>
</feature>
<dbReference type="PROSITE" id="PS51257">
    <property type="entry name" value="PROKAR_LIPOPROTEIN"/>
    <property type="match status" value="1"/>
</dbReference>
<feature type="chain" id="PRO_5018753758" evidence="1">
    <location>
        <begin position="17"/>
        <end position="98"/>
    </location>
</feature>
<sequence length="98" mass="11260">MKLLLVVAAVLAVASCASISLEDLEFHAWKLKSYHSPSEEAHRRQIWLNNRKFVLVHNILADQGLKSYRLGMTYFADMVCLLAHWRVSTSGRQESWCL</sequence>
<dbReference type="GeneTree" id="ENSGT00940000163885"/>
<reference evidence="3" key="1">
    <citation type="submission" date="2025-08" db="UniProtKB">
        <authorList>
            <consortium name="Ensembl"/>
        </authorList>
    </citation>
    <scope>IDENTIFICATION</scope>
</reference>
<dbReference type="AlphaFoldDB" id="A0A3Q2WZB6"/>